<accession>A0A0J1AVH9</accession>
<dbReference type="PANTHER" id="PTHR23083">
    <property type="entry name" value="TETRATRICOPEPTIDE REPEAT PROTEIN, TPR"/>
    <property type="match status" value="1"/>
</dbReference>
<dbReference type="OrthoDB" id="29013at2759"/>
<keyword evidence="5" id="KW-1185">Reference proteome</keyword>
<comment type="similarity">
    <text evidence="2">Belongs to the YPP1 family.</text>
</comment>
<evidence type="ECO:0000256" key="1">
    <source>
        <dbReference type="ARBA" id="ARBA00002550"/>
    </source>
</evidence>
<reference evidence="4 5" key="1">
    <citation type="submission" date="2015-03" db="EMBL/GenBank/DDBJ databases">
        <title>Genomics and transcriptomics of the oil-accumulating basidiomycete yeast T. oleaginosus allow insights into substrate utilization and the diverse evolutionary trajectories of mating systems in fungi.</title>
        <authorList>
            <consortium name="DOE Joint Genome Institute"/>
            <person name="Kourist R."/>
            <person name="Kracht O."/>
            <person name="Bracharz F."/>
            <person name="Lipzen A."/>
            <person name="Nolan M."/>
            <person name="Ohm R."/>
            <person name="Grigoriev I."/>
            <person name="Sun S."/>
            <person name="Heitman J."/>
            <person name="Bruck T."/>
            <person name="Nowrousian M."/>
        </authorList>
    </citation>
    <scope>NUCLEOTIDE SEQUENCE [LARGE SCALE GENOMIC DNA]</scope>
    <source>
        <strain evidence="4 5">IBC0246</strain>
    </source>
</reference>
<evidence type="ECO:0000256" key="2">
    <source>
        <dbReference type="ARBA" id="ARBA00038251"/>
    </source>
</evidence>
<dbReference type="SMART" id="SM00028">
    <property type="entry name" value="TPR"/>
    <property type="match status" value="6"/>
</dbReference>
<dbReference type="STRING" id="879819.A0A0J1AVH9"/>
<dbReference type="GeneID" id="28982160"/>
<dbReference type="AlphaFoldDB" id="A0A0J1AVH9"/>
<evidence type="ECO:0000313" key="4">
    <source>
        <dbReference type="EMBL" id="KLT39294.1"/>
    </source>
</evidence>
<dbReference type="Proteomes" id="UP000053611">
    <property type="component" value="Unassembled WGS sequence"/>
</dbReference>
<dbReference type="EMBL" id="KQ087263">
    <property type="protein sequence ID" value="KLT39294.1"/>
    <property type="molecule type" value="Genomic_DNA"/>
</dbReference>
<dbReference type="PANTHER" id="PTHR23083:SF464">
    <property type="entry name" value="TETRATRICOPEPTIDE REPEAT DOMAIN 7, ISOFORM A"/>
    <property type="match status" value="1"/>
</dbReference>
<feature type="region of interest" description="Disordered" evidence="3">
    <location>
        <begin position="754"/>
        <end position="881"/>
    </location>
</feature>
<evidence type="ECO:0008006" key="6">
    <source>
        <dbReference type="Google" id="ProtNLM"/>
    </source>
</evidence>
<dbReference type="Gene3D" id="1.25.40.10">
    <property type="entry name" value="Tetratricopeptide repeat domain"/>
    <property type="match status" value="2"/>
</dbReference>
<dbReference type="InterPro" id="IPR051722">
    <property type="entry name" value="Endocytosis_PI4K-reg_protein"/>
</dbReference>
<feature type="compositionally biased region" description="Basic residues" evidence="3">
    <location>
        <begin position="823"/>
        <end position="836"/>
    </location>
</feature>
<proteinExistence type="inferred from homology"/>
<sequence length="1066" mass="115716">MTALICLPTCINCSSHLCNTPSATMSRLGVGHAAGTKGAHYTANLGSALVRGAWAESNPGATPSGGALPWGELLRKWGKHTGGNTEVVGALRSIAAADLRRGSTRDEVDGPDGAGPDAWAHGARWARTPLSSTDDVKAAVQGLMALPPTKLSEAERRSAALTSAYGFYVLADYDSALSAYGSFEWTSDAADGVVPGDAAVTERVRARAVQGMCFELASRPDTSLALQCYIEAIKLLDKLSSHPLPTPAYLQPANANSAASRPTPPGVDQRELMRYLSTALTRAAAIAAHTSESHLTLRILRTYHALAAGWPPTFRARQRQRMLSLYLAALFEAFPPAGATVPEPYLLSGGVANRTARVTWRAEVVEALRYGQRLLENTTAFPEAGKLNVPVIQFADQVSLFPDHERSLTRDAIAILWWATSLTFQSQLILRRLTCLLATTGETIEARRVFELYVDTVLKARLAENPESTLALQRQTTIEDGELTDNPNDEPIDANGHANKDPVLHGEMDSNKDFVMTLLVGTRLLLSEIGDAKEAWRYATLAGDAVRQGGISRKVAALVEENKGVVRQAMSTKDADRVERPKYQAQAINHLRRATVLDPTSARAFYHLAYAEGAARSIQPALQAVREALELDDHSVRSWHLLALLLTATGDWEGALKACEAGVTLWEADDEALAAEEGDLPTVNGHGVTPPRPLLSPQGVLITPTPAPIPHPSRFRRLESVIQLRMTQNVITEKLRGPDIALEQQQELFLFFSQRTEKGERDERRRSGTISTRVPSIRGPSRGSPVPGLAPTDVTVQPPSPTRAATPARPPVNESAVEDEPRRLHHKKSLLPKHLHVPSVARSHSHTRSASVPSTTLRPESVPKSRAASAASGSGAPSIAPTAVHSHYAGAGARGPPPPPVKQVVRRAPEEERLLSDLWLMSAASFRRAGKLEQSLVAIEEAETRDPENPAVWVQLGLWNRMADKVEDAQMAFTKSLLLRPDYPPGAVGVARLHVTAGAIDLAHSLLSQLVQDRGWDVPEAWFTLSSVCERQDRHARARECLLYALQLERTRTCRALPDALPRWNE</sequence>
<feature type="compositionally biased region" description="Polar residues" evidence="3">
    <location>
        <begin position="848"/>
        <end position="858"/>
    </location>
</feature>
<dbReference type="InterPro" id="IPR019734">
    <property type="entry name" value="TPR_rpt"/>
</dbReference>
<organism evidence="4 5">
    <name type="scientific">Cutaneotrichosporon oleaginosum</name>
    <dbReference type="NCBI Taxonomy" id="879819"/>
    <lineage>
        <taxon>Eukaryota</taxon>
        <taxon>Fungi</taxon>
        <taxon>Dikarya</taxon>
        <taxon>Basidiomycota</taxon>
        <taxon>Agaricomycotina</taxon>
        <taxon>Tremellomycetes</taxon>
        <taxon>Trichosporonales</taxon>
        <taxon>Trichosporonaceae</taxon>
        <taxon>Cutaneotrichosporon</taxon>
    </lineage>
</organism>
<dbReference type="RefSeq" id="XP_018275785.1">
    <property type="nucleotide sequence ID" value="XM_018421557.1"/>
</dbReference>
<evidence type="ECO:0000256" key="3">
    <source>
        <dbReference type="SAM" id="MobiDB-lite"/>
    </source>
</evidence>
<evidence type="ECO:0000313" key="5">
    <source>
        <dbReference type="Proteomes" id="UP000053611"/>
    </source>
</evidence>
<dbReference type="SUPFAM" id="SSF48452">
    <property type="entry name" value="TPR-like"/>
    <property type="match status" value="1"/>
</dbReference>
<comment type="function">
    <text evidence="1">Involved in endocytosis.</text>
</comment>
<name>A0A0J1AVH9_9TREE</name>
<dbReference type="InterPro" id="IPR011990">
    <property type="entry name" value="TPR-like_helical_dom_sf"/>
</dbReference>
<gene>
    <name evidence="4" type="ORF">CC85DRAFT_279634</name>
</gene>
<protein>
    <recommendedName>
        <fullName evidence="6">TPR-like protein</fullName>
    </recommendedName>
</protein>
<feature type="compositionally biased region" description="Low complexity" evidence="3">
    <location>
        <begin position="865"/>
        <end position="881"/>
    </location>
</feature>
<feature type="compositionally biased region" description="Basic and acidic residues" evidence="3">
    <location>
        <begin position="755"/>
        <end position="766"/>
    </location>
</feature>